<evidence type="ECO:0000256" key="7">
    <source>
        <dbReference type="SAM" id="MobiDB-lite"/>
    </source>
</evidence>
<dbReference type="PANTHER" id="PTHR33048">
    <property type="entry name" value="PTH11-LIKE INTEGRAL MEMBRANE PROTEIN (AFU_ORTHOLOGUE AFUA_5G11245)"/>
    <property type="match status" value="1"/>
</dbReference>
<keyword evidence="4 8" id="KW-0472">Membrane</keyword>
<keyword evidence="6" id="KW-0175">Coiled coil</keyword>
<organism evidence="10 11">
    <name type="scientific">Orbilia oligospora</name>
    <name type="common">Nematode-trapping fungus</name>
    <name type="synonym">Arthrobotrys oligospora</name>
    <dbReference type="NCBI Taxonomy" id="2813651"/>
    <lineage>
        <taxon>Eukaryota</taxon>
        <taxon>Fungi</taxon>
        <taxon>Dikarya</taxon>
        <taxon>Ascomycota</taxon>
        <taxon>Pezizomycotina</taxon>
        <taxon>Orbiliomycetes</taxon>
        <taxon>Orbiliales</taxon>
        <taxon>Orbiliaceae</taxon>
        <taxon>Orbilia</taxon>
    </lineage>
</organism>
<gene>
    <name evidence="10" type="ORF">TWF191_008561</name>
</gene>
<comment type="similarity">
    <text evidence="5">Belongs to the SAT4 family.</text>
</comment>
<proteinExistence type="inferred from homology"/>
<feature type="coiled-coil region" evidence="6">
    <location>
        <begin position="1116"/>
        <end position="1143"/>
    </location>
</feature>
<dbReference type="GO" id="GO:0016020">
    <property type="term" value="C:membrane"/>
    <property type="evidence" value="ECO:0007669"/>
    <property type="project" value="UniProtKB-SubCell"/>
</dbReference>
<evidence type="ECO:0000256" key="5">
    <source>
        <dbReference type="ARBA" id="ARBA00038359"/>
    </source>
</evidence>
<evidence type="ECO:0000259" key="9">
    <source>
        <dbReference type="Pfam" id="PF20684"/>
    </source>
</evidence>
<feature type="compositionally biased region" description="Polar residues" evidence="7">
    <location>
        <begin position="1053"/>
        <end position="1065"/>
    </location>
</feature>
<evidence type="ECO:0000256" key="2">
    <source>
        <dbReference type="ARBA" id="ARBA00022692"/>
    </source>
</evidence>
<dbReference type="Proteomes" id="UP000483672">
    <property type="component" value="Unassembled WGS sequence"/>
</dbReference>
<dbReference type="PANTHER" id="PTHR33048:SF129">
    <property type="entry name" value="INTEGRAL MEMBRANE PROTEIN-RELATED"/>
    <property type="match status" value="1"/>
</dbReference>
<evidence type="ECO:0000256" key="1">
    <source>
        <dbReference type="ARBA" id="ARBA00004141"/>
    </source>
</evidence>
<feature type="transmembrane region" description="Helical" evidence="8">
    <location>
        <begin position="80"/>
        <end position="100"/>
    </location>
</feature>
<dbReference type="EMBL" id="WIPF01000059">
    <property type="protein sequence ID" value="KAF3217393.1"/>
    <property type="molecule type" value="Genomic_DNA"/>
</dbReference>
<feature type="transmembrane region" description="Helical" evidence="8">
    <location>
        <begin position="239"/>
        <end position="258"/>
    </location>
</feature>
<feature type="region of interest" description="Disordered" evidence="7">
    <location>
        <begin position="1035"/>
        <end position="1066"/>
    </location>
</feature>
<keyword evidence="3 8" id="KW-1133">Transmembrane helix</keyword>
<feature type="transmembrane region" description="Helical" evidence="8">
    <location>
        <begin position="126"/>
        <end position="147"/>
    </location>
</feature>
<reference evidence="10 11" key="1">
    <citation type="submission" date="2019-06" db="EMBL/GenBank/DDBJ databases">
        <authorList>
            <person name="Palmer J.M."/>
        </authorList>
    </citation>
    <scope>NUCLEOTIDE SEQUENCE [LARGE SCALE GENOMIC DNA]</scope>
    <source>
        <strain evidence="10 11">TWF191</strain>
    </source>
</reference>
<dbReference type="AlphaFoldDB" id="A0A7C8UI14"/>
<protein>
    <recommendedName>
        <fullName evidence="9">Rhodopsin domain-containing protein</fullName>
    </recommendedName>
</protein>
<dbReference type="Pfam" id="PF20684">
    <property type="entry name" value="Fung_rhodopsin"/>
    <property type="match status" value="1"/>
</dbReference>
<dbReference type="InterPro" id="IPR049326">
    <property type="entry name" value="Rhodopsin_dom_fungi"/>
</dbReference>
<feature type="domain" description="Rhodopsin" evidence="9">
    <location>
        <begin position="65"/>
        <end position="300"/>
    </location>
</feature>
<evidence type="ECO:0000256" key="4">
    <source>
        <dbReference type="ARBA" id="ARBA00023136"/>
    </source>
</evidence>
<dbReference type="InterPro" id="IPR052337">
    <property type="entry name" value="SAT4-like"/>
</dbReference>
<accession>A0A7C8UI14</accession>
<feature type="region of interest" description="Disordered" evidence="7">
    <location>
        <begin position="314"/>
        <end position="339"/>
    </location>
</feature>
<name>A0A7C8UI14_ORBOL</name>
<evidence type="ECO:0000256" key="6">
    <source>
        <dbReference type="SAM" id="Coils"/>
    </source>
</evidence>
<evidence type="ECO:0000256" key="8">
    <source>
        <dbReference type="SAM" id="Phobius"/>
    </source>
</evidence>
<comment type="subcellular location">
    <subcellularLocation>
        <location evidence="1">Membrane</location>
        <topology evidence="1">Multi-pass membrane protein</topology>
    </subcellularLocation>
</comment>
<evidence type="ECO:0000313" key="11">
    <source>
        <dbReference type="Proteomes" id="UP000483672"/>
    </source>
</evidence>
<keyword evidence="2 8" id="KW-0812">Transmembrane</keyword>
<evidence type="ECO:0000313" key="10">
    <source>
        <dbReference type="EMBL" id="KAF3217393.1"/>
    </source>
</evidence>
<feature type="transmembrane region" description="Helical" evidence="8">
    <location>
        <begin position="159"/>
        <end position="179"/>
    </location>
</feature>
<sequence>MYTPASIDEYVLLGKIIERLNGAAVFKSIPKTVMSEGYVPPDKGNIVFVVAIVSMAVALVLVGGRLYTRKVYSGKLGLDDWMIIPAMILTLGFTAVQILAVKNAHMGMHVYDISPYAMIEGTKLTYAHMILYVYSIMFTKLSIILFIRRLSFDKMWYICNGFFAFHVLFGIASSLALAFQCKPIAAAYDLLTKLEHQCNALTMYYAITSIGVASDIALLFLPAPIVFKLQLPLWKKVAVLFLFSLGGLACIFAILRMIHLFDGVRGIDLTWDIVPVALYGQLEVTLAIIATSLPALKVLWKGWLPKLSNSINSKMKRSNHSERSGGSSEAHNRRPSGIHEDIEMGGGIAWRTVEFGNGIPPEPASMVVNKMNSRDGNGRNRTPLSTADGALLDVDKSMFPIPPTRSRQNSKATSEISAESDVSLGNWINIRNNSFAAVGTPLSPMPQLPQATYDRPRKDSEVVVRCFTASARKQHKVIHGASATAHKKLQLRPEDRDYINQYYDHSKPKRLRTQEDFLNALRKHGYVPAIDRVDEILDMNRSPFQSKDEFDKITLGLLLTSSKSANGEIRNPYKIPELSTGQNPVRTRQGKLAVPLAPRFYFLFPDDTNWHTINQLFPLQEPPRPWHPIVMAGMKQDYTREEVARRIEWSQIQNAKKLRNGYGWAAPDPASYKQMDELPPPPPPVIRECNVCKKPRYLMRFWNFFVQRWQHVGAPHRPIDCDGHRKGGGGRLMYAPKGTRIGGRSPAKIEDKEWIEEETAVRLLFRSGFVALPSVSPVLGEDFARAAMNGGDHWPWIRNQDVKRWALRGGRKNGLIDLSKVNRMSKVEDARKEQQQQFLEEHTQFLDKIREVLKQHPITPENLAKIPPGQFYPEDHQAVDMWYDFEMQKTNAIRAKNRSANDKKADNRRLLRQKLRQISLVLEEMKKTKAEILLIESGQGESWADPEWSKLNTHKRGEIISSQENSEHIIFAPTDYQKNPQIFAQWGRSAHDEILDGTTRLNKPFTPTGWLSKAAQPITEAIDHHTLTDNLDKALFQTPEGPTKGTPPHPESTGVSNFSLHSYSSPPRPVSFSIYEDETETKSASFRTTPQELDNLYRNRFRKELEAKTFKLNPNIEKEEMERRRIKERLEKSEKRAIQREEEAFALKEAMLWSNTRNPTVDGLQTEPECQDKI</sequence>
<evidence type="ECO:0000256" key="3">
    <source>
        <dbReference type="ARBA" id="ARBA00022989"/>
    </source>
</evidence>
<comment type="caution">
    <text evidence="10">The sequence shown here is derived from an EMBL/GenBank/DDBJ whole genome shotgun (WGS) entry which is preliminary data.</text>
</comment>
<feature type="transmembrane region" description="Helical" evidence="8">
    <location>
        <begin position="46"/>
        <end position="68"/>
    </location>
</feature>
<feature type="transmembrane region" description="Helical" evidence="8">
    <location>
        <begin position="203"/>
        <end position="227"/>
    </location>
</feature>